<dbReference type="EMBL" id="JAPWTK010000233">
    <property type="protein sequence ID" value="KAJ8944955.1"/>
    <property type="molecule type" value="Genomic_DNA"/>
</dbReference>
<evidence type="ECO:0000256" key="6">
    <source>
        <dbReference type="ARBA" id="ARBA00023034"/>
    </source>
</evidence>
<organism evidence="10 11">
    <name type="scientific">Aromia moschata</name>
    <dbReference type="NCBI Taxonomy" id="1265417"/>
    <lineage>
        <taxon>Eukaryota</taxon>
        <taxon>Metazoa</taxon>
        <taxon>Ecdysozoa</taxon>
        <taxon>Arthropoda</taxon>
        <taxon>Hexapoda</taxon>
        <taxon>Insecta</taxon>
        <taxon>Pterygota</taxon>
        <taxon>Neoptera</taxon>
        <taxon>Endopterygota</taxon>
        <taxon>Coleoptera</taxon>
        <taxon>Polyphaga</taxon>
        <taxon>Cucujiformia</taxon>
        <taxon>Chrysomeloidea</taxon>
        <taxon>Cerambycidae</taxon>
        <taxon>Cerambycinae</taxon>
        <taxon>Callichromatini</taxon>
        <taxon>Aromia</taxon>
    </lineage>
</organism>
<reference evidence="10" key="1">
    <citation type="journal article" date="2023" name="Insect Mol. Biol.">
        <title>Genome sequencing provides insights into the evolution of gene families encoding plant cell wall-degrading enzymes in longhorned beetles.</title>
        <authorList>
            <person name="Shin N.R."/>
            <person name="Okamura Y."/>
            <person name="Kirsch R."/>
            <person name="Pauchet Y."/>
        </authorList>
    </citation>
    <scope>NUCLEOTIDE SEQUENCE</scope>
    <source>
        <strain evidence="10">AMC_N1</strain>
    </source>
</reference>
<proteinExistence type="inferred from homology"/>
<dbReference type="GO" id="GO:0016051">
    <property type="term" value="P:carbohydrate biosynthetic process"/>
    <property type="evidence" value="ECO:0007669"/>
    <property type="project" value="InterPro"/>
</dbReference>
<evidence type="ECO:0000256" key="2">
    <source>
        <dbReference type="ARBA" id="ARBA00006339"/>
    </source>
</evidence>
<dbReference type="InterPro" id="IPR005331">
    <property type="entry name" value="Sulfotransferase"/>
</dbReference>
<dbReference type="Pfam" id="PF03567">
    <property type="entry name" value="Sulfotransfer_2"/>
    <property type="match status" value="1"/>
</dbReference>
<dbReference type="GO" id="GO:0008146">
    <property type="term" value="F:sulfotransferase activity"/>
    <property type="evidence" value="ECO:0007669"/>
    <property type="project" value="InterPro"/>
</dbReference>
<dbReference type="InterPro" id="IPR018011">
    <property type="entry name" value="Carb_sulfotrans_8-10"/>
</dbReference>
<accession>A0AAV8Y223</accession>
<evidence type="ECO:0000256" key="4">
    <source>
        <dbReference type="ARBA" id="ARBA00022692"/>
    </source>
</evidence>
<comment type="similarity">
    <text evidence="2 9">Belongs to the sulfotransferase 2 family.</text>
</comment>
<keyword evidence="9" id="KW-0119">Carbohydrate metabolism</keyword>
<keyword evidence="11" id="KW-1185">Reference proteome</keyword>
<evidence type="ECO:0000313" key="10">
    <source>
        <dbReference type="EMBL" id="KAJ8944955.1"/>
    </source>
</evidence>
<keyword evidence="6 9" id="KW-0333">Golgi apparatus</keyword>
<keyword evidence="9" id="KW-0735">Signal-anchor</keyword>
<evidence type="ECO:0000313" key="11">
    <source>
        <dbReference type="Proteomes" id="UP001162162"/>
    </source>
</evidence>
<gene>
    <name evidence="10" type="ORF">NQ318_013103</name>
</gene>
<evidence type="ECO:0000256" key="9">
    <source>
        <dbReference type="RuleBase" id="RU364020"/>
    </source>
</evidence>
<dbReference type="GO" id="GO:0000139">
    <property type="term" value="C:Golgi membrane"/>
    <property type="evidence" value="ECO:0007669"/>
    <property type="project" value="UniProtKB-SubCell"/>
</dbReference>
<dbReference type="PANTHER" id="PTHR12137:SF63">
    <property type="entry name" value="CARBOHYDRATE SULFOTRANSFERASE"/>
    <property type="match status" value="1"/>
</dbReference>
<sequence>MRLRKRRKTHVNGWRVVRRCVLFFMAVCVVPVVLVLVVATDHYMRPVRHSSFVPQQWDRKEKVIVEEPKLNHNMTLIARRLERRRKHMKRTCRILGLDRHGNDTLHRPNPWEFLVDTKHHLVWCNVFKAASTSWMYNFNILAGYSPRFLKKSKLVPMTLARQRYPRPSLQALRRAFNTSISFLIARHPLERLLSAYRDKLQYALPHTHHRKLGNEIIVKYRYKMKSQNAGLSTQRWPTFPEFVEYLVDSVRNGERLDMHWTPIAEFCTPCMFDFEVIAHTETLHEDQTYLIRRARLERLIGPEWRNAGRGTTADQVEKYYSQLTRSQILQLYHIYRYRISILN</sequence>
<dbReference type="AlphaFoldDB" id="A0AAV8Y223"/>
<dbReference type="Proteomes" id="UP001162162">
    <property type="component" value="Unassembled WGS sequence"/>
</dbReference>
<dbReference type="EC" id="2.8.2.-" evidence="9"/>
<keyword evidence="8 9" id="KW-0325">Glycoprotein</keyword>
<evidence type="ECO:0000256" key="3">
    <source>
        <dbReference type="ARBA" id="ARBA00022679"/>
    </source>
</evidence>
<dbReference type="PANTHER" id="PTHR12137">
    <property type="entry name" value="CARBOHYDRATE SULFOTRANSFERASE"/>
    <property type="match status" value="1"/>
</dbReference>
<protein>
    <recommendedName>
        <fullName evidence="9">Carbohydrate sulfotransferase</fullName>
        <ecNumber evidence="9">2.8.2.-</ecNumber>
    </recommendedName>
</protein>
<keyword evidence="4 9" id="KW-0812">Transmembrane</keyword>
<comment type="subcellular location">
    <subcellularLocation>
        <location evidence="1 9">Golgi apparatus membrane</location>
        <topology evidence="1 9">Single-pass type II membrane protein</topology>
    </subcellularLocation>
</comment>
<comment type="caution">
    <text evidence="10">The sequence shown here is derived from an EMBL/GenBank/DDBJ whole genome shotgun (WGS) entry which is preliminary data.</text>
</comment>
<evidence type="ECO:0000256" key="1">
    <source>
        <dbReference type="ARBA" id="ARBA00004323"/>
    </source>
</evidence>
<evidence type="ECO:0000256" key="7">
    <source>
        <dbReference type="ARBA" id="ARBA00023136"/>
    </source>
</evidence>
<evidence type="ECO:0000256" key="8">
    <source>
        <dbReference type="ARBA" id="ARBA00023180"/>
    </source>
</evidence>
<feature type="transmembrane region" description="Helical" evidence="9">
    <location>
        <begin position="21"/>
        <end position="39"/>
    </location>
</feature>
<evidence type="ECO:0000256" key="5">
    <source>
        <dbReference type="ARBA" id="ARBA00022989"/>
    </source>
</evidence>
<keyword evidence="5 9" id="KW-1133">Transmembrane helix</keyword>
<keyword evidence="7 9" id="KW-0472">Membrane</keyword>
<name>A0AAV8Y223_9CUCU</name>
<keyword evidence="3 9" id="KW-0808">Transferase</keyword>